<feature type="transmembrane region" description="Helical" evidence="4">
    <location>
        <begin position="61"/>
        <end position="85"/>
    </location>
</feature>
<reference evidence="7 8" key="1">
    <citation type="submission" date="2016-10" db="EMBL/GenBank/DDBJ databases">
        <authorList>
            <person name="Varghese N."/>
            <person name="Submissions S."/>
        </authorList>
    </citation>
    <scope>NUCLEOTIDE SEQUENCE [LARGE SCALE GENOMIC DNA]</scope>
    <source>
        <strain evidence="7 8">DSM 16525</strain>
    </source>
</reference>
<gene>
    <name evidence="6" type="ORF">MFU01_11790</name>
    <name evidence="7" type="ORF">SAMN05443572_102745</name>
</gene>
<keyword evidence="8" id="KW-1185">Reference proteome</keyword>
<dbReference type="STRING" id="1334629.MFUL124B02_34970"/>
<evidence type="ECO:0000313" key="7">
    <source>
        <dbReference type="EMBL" id="SET57444.1"/>
    </source>
</evidence>
<dbReference type="PANTHER" id="PTHR42910:SF1">
    <property type="entry name" value="MAJOR FACILITATOR SUPERFAMILY (MFS) PROFILE DOMAIN-CONTAINING PROTEIN"/>
    <property type="match status" value="1"/>
</dbReference>
<dbReference type="InterPro" id="IPR020846">
    <property type="entry name" value="MFS_dom"/>
</dbReference>
<feature type="transmembrane region" description="Helical" evidence="4">
    <location>
        <begin position="269"/>
        <end position="286"/>
    </location>
</feature>
<dbReference type="Gene3D" id="1.20.1250.20">
    <property type="entry name" value="MFS general substrate transporter like domains"/>
    <property type="match status" value="1"/>
</dbReference>
<organism evidence="6 9">
    <name type="scientific">Myxococcus fulvus</name>
    <dbReference type="NCBI Taxonomy" id="33"/>
    <lineage>
        <taxon>Bacteria</taxon>
        <taxon>Pseudomonadati</taxon>
        <taxon>Myxococcota</taxon>
        <taxon>Myxococcia</taxon>
        <taxon>Myxococcales</taxon>
        <taxon>Cystobacterineae</taxon>
        <taxon>Myxococcaceae</taxon>
        <taxon>Myxococcus</taxon>
    </lineage>
</organism>
<feature type="transmembrane region" description="Helical" evidence="4">
    <location>
        <begin position="185"/>
        <end position="204"/>
    </location>
</feature>
<dbReference type="Proteomes" id="UP000321514">
    <property type="component" value="Unassembled WGS sequence"/>
</dbReference>
<evidence type="ECO:0000256" key="1">
    <source>
        <dbReference type="ARBA" id="ARBA00022692"/>
    </source>
</evidence>
<dbReference type="CDD" id="cd17324">
    <property type="entry name" value="MFS_NepI_like"/>
    <property type="match status" value="1"/>
</dbReference>
<dbReference type="Pfam" id="PF07690">
    <property type="entry name" value="MFS_1"/>
    <property type="match status" value="1"/>
</dbReference>
<feature type="transmembrane region" description="Helical" evidence="4">
    <location>
        <begin position="386"/>
        <end position="411"/>
    </location>
</feature>
<dbReference type="Proteomes" id="UP000183760">
    <property type="component" value="Unassembled WGS sequence"/>
</dbReference>
<dbReference type="SUPFAM" id="SSF103473">
    <property type="entry name" value="MFS general substrate transporter"/>
    <property type="match status" value="1"/>
</dbReference>
<feature type="transmembrane region" description="Helical" evidence="4">
    <location>
        <begin position="30"/>
        <end position="49"/>
    </location>
</feature>
<feature type="transmembrane region" description="Helical" evidence="4">
    <location>
        <begin position="359"/>
        <end position="380"/>
    </location>
</feature>
<evidence type="ECO:0000256" key="4">
    <source>
        <dbReference type="SAM" id="Phobius"/>
    </source>
</evidence>
<feature type="transmembrane region" description="Helical" evidence="4">
    <location>
        <begin position="236"/>
        <end position="257"/>
    </location>
</feature>
<keyword evidence="2 4" id="KW-1133">Transmembrane helix</keyword>
<dbReference type="PROSITE" id="PS50850">
    <property type="entry name" value="MFS"/>
    <property type="match status" value="1"/>
</dbReference>
<comment type="caution">
    <text evidence="6">The sequence shown here is derived from an EMBL/GenBank/DDBJ whole genome shotgun (WGS) entry which is preliminary data.</text>
</comment>
<feature type="transmembrane region" description="Helical" evidence="4">
    <location>
        <begin position="321"/>
        <end position="339"/>
    </location>
</feature>
<evidence type="ECO:0000259" key="5">
    <source>
        <dbReference type="PROSITE" id="PS50850"/>
    </source>
</evidence>
<dbReference type="OrthoDB" id="9815356at2"/>
<evidence type="ECO:0000313" key="6">
    <source>
        <dbReference type="EMBL" id="GEN06142.1"/>
    </source>
</evidence>
<dbReference type="RefSeq" id="WP_083559750.1">
    <property type="nucleotide sequence ID" value="NZ_BJXR01000014.1"/>
</dbReference>
<dbReference type="GO" id="GO:0022857">
    <property type="term" value="F:transmembrane transporter activity"/>
    <property type="evidence" value="ECO:0007669"/>
    <property type="project" value="InterPro"/>
</dbReference>
<dbReference type="PANTHER" id="PTHR42910">
    <property type="entry name" value="TRANSPORTER SCO4007-RELATED"/>
    <property type="match status" value="1"/>
</dbReference>
<sequence length="424" mass="44030">MRRESGVRVSDGGVEEGAPAGRGVPGLSGAVTWLFAVACGLAVANVYYAQPLLDAMARELGLAPATVGVVVTVTQVGYGVGLLFLVPLGDLVERRRLVALQMLLSVAALVLVGLAPTGAVLLGALAVVGLLAVVTQVLVAFSASLASPAERGRVVGLVTSGVVIGILMARTVAGFLSDVAGWRSVYLVSAGATLLVALALLRVLPRERARTRLSYPELLRSVLTLFVEEPVLRVRAVLALLGFATFSTLWTPMVLLLAAPPFSLSHTQVGLFGLAGVAGALGASRAGRLADRGFGNRTTWFALVLLLVSWVPVVLTQTHQSLWALGLGIIGLDLAIQALHVTNQSELYAVRPEARSRLVAGYMVFYSIGSGAGSLASTVVFAHAGWVGVCAQGAAIAAVALVFWGVTRLAARERGFARARRVSS</sequence>
<evidence type="ECO:0000256" key="3">
    <source>
        <dbReference type="ARBA" id="ARBA00023136"/>
    </source>
</evidence>
<reference evidence="6 9" key="2">
    <citation type="submission" date="2019-07" db="EMBL/GenBank/DDBJ databases">
        <title>Whole genome shotgun sequence of Myxococcus fulvus NBRC 100333.</title>
        <authorList>
            <person name="Hosoyama A."/>
            <person name="Uohara A."/>
            <person name="Ohji S."/>
            <person name="Ichikawa N."/>
        </authorList>
    </citation>
    <scope>NUCLEOTIDE SEQUENCE [LARGE SCALE GENOMIC DNA]</scope>
    <source>
        <strain evidence="6 9">NBRC 100333</strain>
    </source>
</reference>
<evidence type="ECO:0000313" key="8">
    <source>
        <dbReference type="Proteomes" id="UP000183760"/>
    </source>
</evidence>
<dbReference type="EMBL" id="FOIB01000002">
    <property type="protein sequence ID" value="SET57444.1"/>
    <property type="molecule type" value="Genomic_DNA"/>
</dbReference>
<dbReference type="AlphaFoldDB" id="A0A511SXG3"/>
<dbReference type="InterPro" id="IPR011701">
    <property type="entry name" value="MFS"/>
</dbReference>
<name>A0A511SXG3_MYXFU</name>
<dbReference type="InterPro" id="IPR036259">
    <property type="entry name" value="MFS_trans_sf"/>
</dbReference>
<feature type="domain" description="Major facilitator superfamily (MFS) profile" evidence="5">
    <location>
        <begin position="28"/>
        <end position="412"/>
    </location>
</feature>
<keyword evidence="1 4" id="KW-0812">Transmembrane</keyword>
<feature type="transmembrane region" description="Helical" evidence="4">
    <location>
        <begin position="154"/>
        <end position="173"/>
    </location>
</feature>
<accession>A0A511SXG3</accession>
<evidence type="ECO:0000313" key="9">
    <source>
        <dbReference type="Proteomes" id="UP000321514"/>
    </source>
</evidence>
<proteinExistence type="predicted"/>
<feature type="transmembrane region" description="Helical" evidence="4">
    <location>
        <begin position="121"/>
        <end position="142"/>
    </location>
</feature>
<keyword evidence="3 4" id="KW-0472">Membrane</keyword>
<feature type="transmembrane region" description="Helical" evidence="4">
    <location>
        <begin position="298"/>
        <end position="315"/>
    </location>
</feature>
<feature type="transmembrane region" description="Helical" evidence="4">
    <location>
        <begin position="97"/>
        <end position="115"/>
    </location>
</feature>
<protein>
    <submittedName>
        <fullName evidence="6">MFS transporter</fullName>
    </submittedName>
    <submittedName>
        <fullName evidence="7">Predicted arabinose efflux permease, MFS family</fullName>
    </submittedName>
</protein>
<evidence type="ECO:0000256" key="2">
    <source>
        <dbReference type="ARBA" id="ARBA00022989"/>
    </source>
</evidence>
<dbReference type="EMBL" id="BJXR01000014">
    <property type="protein sequence ID" value="GEN06142.1"/>
    <property type="molecule type" value="Genomic_DNA"/>
</dbReference>